<comment type="similarity">
    <text evidence="1">Belongs to the peptidase A1 family.</text>
</comment>
<dbReference type="EMBL" id="QGMG01000157">
    <property type="protein sequence ID" value="TVY56479.1"/>
    <property type="molecule type" value="Genomic_DNA"/>
</dbReference>
<comment type="caution">
    <text evidence="5">The sequence shown here is derived from an EMBL/GenBank/DDBJ whole genome shotgun (WGS) entry which is preliminary data.</text>
</comment>
<dbReference type="AlphaFoldDB" id="A0A7D8USW0"/>
<dbReference type="OrthoDB" id="15189at2759"/>
<evidence type="ECO:0000256" key="2">
    <source>
        <dbReference type="PIRSR" id="PIRSR601461-1"/>
    </source>
</evidence>
<feature type="domain" description="Peptidase A1" evidence="4">
    <location>
        <begin position="91"/>
        <end position="428"/>
    </location>
</feature>
<dbReference type="PANTHER" id="PTHR47966">
    <property type="entry name" value="BETA-SITE APP-CLEAVING ENZYME, ISOFORM A-RELATED"/>
    <property type="match status" value="1"/>
</dbReference>
<evidence type="ECO:0000256" key="1">
    <source>
        <dbReference type="ARBA" id="ARBA00007447"/>
    </source>
</evidence>
<dbReference type="Proteomes" id="UP000481288">
    <property type="component" value="Unassembled WGS sequence"/>
</dbReference>
<dbReference type="Gene3D" id="2.40.70.10">
    <property type="entry name" value="Acid Proteases"/>
    <property type="match status" value="2"/>
</dbReference>
<keyword evidence="6" id="KW-1185">Reference proteome</keyword>
<dbReference type="Pfam" id="PF00026">
    <property type="entry name" value="Asp"/>
    <property type="match status" value="1"/>
</dbReference>
<protein>
    <submittedName>
        <fullName evidence="5">Putative aspartic-type endopeptidase</fullName>
    </submittedName>
</protein>
<evidence type="ECO:0000256" key="3">
    <source>
        <dbReference type="SAM" id="SignalP"/>
    </source>
</evidence>
<evidence type="ECO:0000313" key="6">
    <source>
        <dbReference type="Proteomes" id="UP000481288"/>
    </source>
</evidence>
<dbReference type="PROSITE" id="PS51767">
    <property type="entry name" value="PEPTIDASE_A1"/>
    <property type="match status" value="1"/>
</dbReference>
<gene>
    <name evidence="5" type="ORF">LCER1_G003735</name>
</gene>
<dbReference type="GO" id="GO:0000324">
    <property type="term" value="C:fungal-type vacuole"/>
    <property type="evidence" value="ECO:0007669"/>
    <property type="project" value="TreeGrafter"/>
</dbReference>
<name>A0A7D8USW0_9HELO</name>
<dbReference type="InterPro" id="IPR034164">
    <property type="entry name" value="Pepsin-like_dom"/>
</dbReference>
<sequence>MLLPSLATIAILLIGTQARYIKRSNGITIRSSYPIARQAPSEIVRSTATLPLRKIRSSQGSTTHRAALYGPITVPNGTTTSVAALSGGFELSVQVVLGDSMVELLVDTGSSDTWAVQRGFTCTDFQTGKPASESVCGFGPVYTPSSSFKSIPNETFAIEYQDLETANGIFGTEEVTVAGITVKQQQIGVVTDAKWEGDGATSGLMGLAYPPITSAFKGNHTRAPYDPLFTSMFKAKLIPHNYFSLIIERSVSGPAGYLSFGGVPDIAFTQNFTATPIIITSITGYPQGTDFYTINIDALELNGNPVAASGGSALEYIIDSGTTLNYIPSSAAKAINAAYSPPATYSDEQGAYVVACNATAPAVSVNIAGTAFRINPLDMVMKQTDGICISAWNDGGSSSSQDVYILGEVFMKNVVSLFDVGAASMQFAGREFYAS</sequence>
<evidence type="ECO:0000259" key="4">
    <source>
        <dbReference type="PROSITE" id="PS51767"/>
    </source>
</evidence>
<dbReference type="InterPro" id="IPR001461">
    <property type="entry name" value="Aspartic_peptidase_A1"/>
</dbReference>
<dbReference type="GO" id="GO:0004190">
    <property type="term" value="F:aspartic-type endopeptidase activity"/>
    <property type="evidence" value="ECO:0007669"/>
    <property type="project" value="InterPro"/>
</dbReference>
<dbReference type="SUPFAM" id="SSF50630">
    <property type="entry name" value="Acid proteases"/>
    <property type="match status" value="1"/>
</dbReference>
<dbReference type="PANTHER" id="PTHR47966:SF47">
    <property type="entry name" value="ENDOPEPTIDASE, PUTATIVE (AFU_ORTHOLOGUE AFUA_3G01220)-RELATED"/>
    <property type="match status" value="1"/>
</dbReference>
<feature type="signal peptide" evidence="3">
    <location>
        <begin position="1"/>
        <end position="18"/>
    </location>
</feature>
<proteinExistence type="inferred from homology"/>
<evidence type="ECO:0000313" key="5">
    <source>
        <dbReference type="EMBL" id="TVY56479.1"/>
    </source>
</evidence>
<dbReference type="CDD" id="cd05471">
    <property type="entry name" value="pepsin_like"/>
    <property type="match status" value="1"/>
</dbReference>
<keyword evidence="3" id="KW-0732">Signal</keyword>
<accession>A0A7D8USW0</accession>
<dbReference type="GO" id="GO:0006508">
    <property type="term" value="P:proteolysis"/>
    <property type="evidence" value="ECO:0007669"/>
    <property type="project" value="InterPro"/>
</dbReference>
<reference evidence="5 6" key="1">
    <citation type="submission" date="2018-05" db="EMBL/GenBank/DDBJ databases">
        <title>Whole genome sequencing for identification of molecular markers to develop diagnostic detection tools for the regulated plant pathogen Lachnellula willkommii.</title>
        <authorList>
            <person name="Giroux E."/>
            <person name="Bilodeau G."/>
        </authorList>
    </citation>
    <scope>NUCLEOTIDE SEQUENCE [LARGE SCALE GENOMIC DNA]</scope>
    <source>
        <strain evidence="5 6">CBS 625.97</strain>
    </source>
</reference>
<feature type="active site" evidence="2">
    <location>
        <position position="107"/>
    </location>
</feature>
<feature type="active site" evidence="2">
    <location>
        <position position="319"/>
    </location>
</feature>
<dbReference type="InterPro" id="IPR033121">
    <property type="entry name" value="PEPTIDASE_A1"/>
</dbReference>
<organism evidence="5 6">
    <name type="scientific">Lachnellula cervina</name>
    <dbReference type="NCBI Taxonomy" id="1316786"/>
    <lineage>
        <taxon>Eukaryota</taxon>
        <taxon>Fungi</taxon>
        <taxon>Dikarya</taxon>
        <taxon>Ascomycota</taxon>
        <taxon>Pezizomycotina</taxon>
        <taxon>Leotiomycetes</taxon>
        <taxon>Helotiales</taxon>
        <taxon>Lachnaceae</taxon>
        <taxon>Lachnellula</taxon>
    </lineage>
</organism>
<feature type="chain" id="PRO_5028950933" evidence="3">
    <location>
        <begin position="19"/>
        <end position="435"/>
    </location>
</feature>
<dbReference type="PRINTS" id="PR00792">
    <property type="entry name" value="PEPSIN"/>
</dbReference>
<dbReference type="InterPro" id="IPR021109">
    <property type="entry name" value="Peptidase_aspartic_dom_sf"/>
</dbReference>